<reference evidence="2" key="1">
    <citation type="journal article" date="2024" name="Proc. Natl. Acad. Sci. U.S.A.">
        <title>Extraordinary preservation of gene collinearity over three hundred million years revealed in homosporous lycophytes.</title>
        <authorList>
            <person name="Li C."/>
            <person name="Wickell D."/>
            <person name="Kuo L.Y."/>
            <person name="Chen X."/>
            <person name="Nie B."/>
            <person name="Liao X."/>
            <person name="Peng D."/>
            <person name="Ji J."/>
            <person name="Jenkins J."/>
            <person name="Williams M."/>
            <person name="Shu S."/>
            <person name="Plott C."/>
            <person name="Barry K."/>
            <person name="Rajasekar S."/>
            <person name="Grimwood J."/>
            <person name="Han X."/>
            <person name="Sun S."/>
            <person name="Hou Z."/>
            <person name="He W."/>
            <person name="Dai G."/>
            <person name="Sun C."/>
            <person name="Schmutz J."/>
            <person name="Leebens-Mack J.H."/>
            <person name="Li F.W."/>
            <person name="Wang L."/>
        </authorList>
    </citation>
    <scope>NUCLEOTIDE SEQUENCE [LARGE SCALE GENOMIC DNA]</scope>
    <source>
        <strain evidence="2">cv. PW_Plant_1</strain>
    </source>
</reference>
<evidence type="ECO:0000313" key="2">
    <source>
        <dbReference type="Proteomes" id="UP001162992"/>
    </source>
</evidence>
<gene>
    <name evidence="1" type="ORF">O6H91_03G108700</name>
</gene>
<name>A0ACC2EAT1_DIPCM</name>
<sequence>MDRQSAQKMETCTAADPSGCQAKSGRSKSLHNSDMIKVLPSLKETLLNRTWHNCFLSLLIRFFLSNAIYLHPLGEFIERGLNIVYVNGGFAKAAFIILTGRSLKKVEKSSENYLSIMGHLDLRTDLDSSILDSGHIDSNGRYDRGAIIRDNPNTKWAADLCMMASKLTFENSAVIKKVVTTSWKMSMVDDPYDFWNERLQRKSTQAFLFTDRQKDAQIIVLAFRGTEPFNAHDWCTDFYFTWFPLHEPENILVHVGFLEALGFVDRQNQDTLKKMHRKQSNIESTIRRNGYNSESGLSQNVIDDPEKPLAYDKLTAAIKRLLTSHKDAKIFITGHSLGGALATVFTAMLYIYKEDAIAERISAVYTFGQPRVGNEKFANYMEGKLNTPVYRYFRVVYSDDIVARIPFDDEHFQFQHFGKCFYYNRRYFLQTREEEPNRNSSPLFYLFIPRMGAAFELIRSVIRMRDRESAFCTIFRLMGLLLPGVVAHNPANYVNAVRSGPTVLRPQVSRNSCSLPNRLMRILSITRQRWPGLFVKTVVEQYVVNTDFNSQNGSQKTD</sequence>
<accession>A0ACC2EAT1</accession>
<comment type="caution">
    <text evidence="1">The sequence shown here is derived from an EMBL/GenBank/DDBJ whole genome shotgun (WGS) entry which is preliminary data.</text>
</comment>
<dbReference type="EMBL" id="CM055094">
    <property type="protein sequence ID" value="KAJ7563402.1"/>
    <property type="molecule type" value="Genomic_DNA"/>
</dbReference>
<protein>
    <submittedName>
        <fullName evidence="1">Uncharacterized protein</fullName>
    </submittedName>
</protein>
<organism evidence="1 2">
    <name type="scientific">Diphasiastrum complanatum</name>
    <name type="common">Issler's clubmoss</name>
    <name type="synonym">Lycopodium complanatum</name>
    <dbReference type="NCBI Taxonomy" id="34168"/>
    <lineage>
        <taxon>Eukaryota</taxon>
        <taxon>Viridiplantae</taxon>
        <taxon>Streptophyta</taxon>
        <taxon>Embryophyta</taxon>
        <taxon>Tracheophyta</taxon>
        <taxon>Lycopodiopsida</taxon>
        <taxon>Lycopodiales</taxon>
        <taxon>Lycopodiaceae</taxon>
        <taxon>Lycopodioideae</taxon>
        <taxon>Diphasiastrum</taxon>
    </lineage>
</organism>
<keyword evidence="2" id="KW-1185">Reference proteome</keyword>
<evidence type="ECO:0000313" key="1">
    <source>
        <dbReference type="EMBL" id="KAJ7563402.1"/>
    </source>
</evidence>
<proteinExistence type="predicted"/>
<dbReference type="Proteomes" id="UP001162992">
    <property type="component" value="Chromosome 3"/>
</dbReference>